<dbReference type="KEGG" id="tet:TTHERM_001026283"/>
<keyword evidence="1" id="KW-1133">Transmembrane helix</keyword>
<evidence type="ECO:0000256" key="1">
    <source>
        <dbReference type="SAM" id="Phobius"/>
    </source>
</evidence>
<gene>
    <name evidence="2" type="ORF">TTHERM_001026283</name>
</gene>
<keyword evidence="1 2" id="KW-0812">Transmembrane</keyword>
<dbReference type="Proteomes" id="UP000009168">
    <property type="component" value="Unassembled WGS sequence"/>
</dbReference>
<dbReference type="InParanoid" id="W7XJX9"/>
<dbReference type="EMBL" id="GG662823">
    <property type="protein sequence ID" value="EWS76041.1"/>
    <property type="molecule type" value="Genomic_DNA"/>
</dbReference>
<accession>W7XJX9</accession>
<feature type="transmembrane region" description="Helical" evidence="1">
    <location>
        <begin position="21"/>
        <end position="40"/>
    </location>
</feature>
<sequence>MNLKVFVNSTFIKITKENYKLQSKYLLFIIMENIIYNFEINKVLYFKINQFKLISGSLNLYFYYYLLLFCIQLVVIQYLFMQVGREVSNFIFCQFQKKKKKKKKVEN</sequence>
<organism evidence="2 3">
    <name type="scientific">Tetrahymena thermophila (strain SB210)</name>
    <dbReference type="NCBI Taxonomy" id="312017"/>
    <lineage>
        <taxon>Eukaryota</taxon>
        <taxon>Sar</taxon>
        <taxon>Alveolata</taxon>
        <taxon>Ciliophora</taxon>
        <taxon>Intramacronucleata</taxon>
        <taxon>Oligohymenophorea</taxon>
        <taxon>Hymenostomatida</taxon>
        <taxon>Tetrahymenina</taxon>
        <taxon>Tetrahymenidae</taxon>
        <taxon>Tetrahymena</taxon>
    </lineage>
</organism>
<reference evidence="3" key="1">
    <citation type="journal article" date="2006" name="PLoS Biol.">
        <title>Macronuclear genome sequence of the ciliate Tetrahymena thermophila, a model eukaryote.</title>
        <authorList>
            <person name="Eisen J.A."/>
            <person name="Coyne R.S."/>
            <person name="Wu M."/>
            <person name="Wu D."/>
            <person name="Thiagarajan M."/>
            <person name="Wortman J.R."/>
            <person name="Badger J.H."/>
            <person name="Ren Q."/>
            <person name="Amedeo P."/>
            <person name="Jones K.M."/>
            <person name="Tallon L.J."/>
            <person name="Delcher A.L."/>
            <person name="Salzberg S.L."/>
            <person name="Silva J.C."/>
            <person name="Haas B.J."/>
            <person name="Majoros W.H."/>
            <person name="Farzad M."/>
            <person name="Carlton J.M."/>
            <person name="Smith R.K. Jr."/>
            <person name="Garg J."/>
            <person name="Pearlman R.E."/>
            <person name="Karrer K.M."/>
            <person name="Sun L."/>
            <person name="Manning G."/>
            <person name="Elde N.C."/>
            <person name="Turkewitz A.P."/>
            <person name="Asai D.J."/>
            <person name="Wilkes D.E."/>
            <person name="Wang Y."/>
            <person name="Cai H."/>
            <person name="Collins K."/>
            <person name="Stewart B.A."/>
            <person name="Lee S.R."/>
            <person name="Wilamowska K."/>
            <person name="Weinberg Z."/>
            <person name="Ruzzo W.L."/>
            <person name="Wloga D."/>
            <person name="Gaertig J."/>
            <person name="Frankel J."/>
            <person name="Tsao C.-C."/>
            <person name="Gorovsky M.A."/>
            <person name="Keeling P.J."/>
            <person name="Waller R.F."/>
            <person name="Patron N.J."/>
            <person name="Cherry J.M."/>
            <person name="Stover N.A."/>
            <person name="Krieger C.J."/>
            <person name="del Toro C."/>
            <person name="Ryder H.F."/>
            <person name="Williamson S.C."/>
            <person name="Barbeau R.A."/>
            <person name="Hamilton E.P."/>
            <person name="Orias E."/>
        </authorList>
    </citation>
    <scope>NUCLEOTIDE SEQUENCE [LARGE SCALE GENOMIC DNA]</scope>
    <source>
        <strain evidence="3">SB210</strain>
    </source>
</reference>
<evidence type="ECO:0000313" key="2">
    <source>
        <dbReference type="EMBL" id="EWS76041.1"/>
    </source>
</evidence>
<keyword evidence="3" id="KW-1185">Reference proteome</keyword>
<name>W7XJX9_TETTS</name>
<dbReference type="GeneID" id="24441457"/>
<feature type="transmembrane region" description="Helical" evidence="1">
    <location>
        <begin position="60"/>
        <end position="80"/>
    </location>
</feature>
<protein>
    <submittedName>
        <fullName evidence="2">Transmembrane protein, putative</fullName>
    </submittedName>
</protein>
<keyword evidence="1" id="KW-0472">Membrane</keyword>
<dbReference type="AlphaFoldDB" id="W7XJX9"/>
<proteinExistence type="predicted"/>
<dbReference type="RefSeq" id="XP_012651425.1">
    <property type="nucleotide sequence ID" value="XM_012795971.1"/>
</dbReference>
<evidence type="ECO:0000313" key="3">
    <source>
        <dbReference type="Proteomes" id="UP000009168"/>
    </source>
</evidence>